<keyword evidence="1" id="KW-1133">Transmembrane helix</keyword>
<protein>
    <submittedName>
        <fullName evidence="3">Uncharacterized protein</fullName>
    </submittedName>
</protein>
<dbReference type="AlphaFoldDB" id="A0AAF5DQ98"/>
<evidence type="ECO:0000313" key="3">
    <source>
        <dbReference type="WBParaSite" id="TCONS_00015415.p1"/>
    </source>
</evidence>
<dbReference type="Proteomes" id="UP000035681">
    <property type="component" value="Unplaced"/>
</dbReference>
<keyword evidence="1" id="KW-0472">Membrane</keyword>
<feature type="transmembrane region" description="Helical" evidence="1">
    <location>
        <begin position="40"/>
        <end position="60"/>
    </location>
</feature>
<accession>A0AAF5DQ98</accession>
<sequence length="281" mass="33553">CDKHLKINIYGEVHLLFDYFIIKTLFNILNLKMKFVTTSLLKIFIFTFIIGILILSIDGVKLKCKGFFRKKPPCTLFINIEKDKFLFKCGGLLPRFFYQKFQMLVMQRNKSMYGVHNINTIANEALDQRIMKRICSNLRVRYRQPTFIKFILVQRRFPFRGRRRSRSGSLIISLNKNTPIGTKKPPCTLFINVHKDKFLLRVGGLIPGFLRQKYQSFQNYRRKSVKQLNNMNEFASEMLNQKTIQTICRRYSVRYQLPTYIKFIAPKRRFNFRRRSRSLAE</sequence>
<name>A0AAF5DQ98_STRER</name>
<proteinExistence type="predicted"/>
<reference evidence="3" key="1">
    <citation type="submission" date="2024-02" db="UniProtKB">
        <authorList>
            <consortium name="WormBaseParasite"/>
        </authorList>
    </citation>
    <scope>IDENTIFICATION</scope>
</reference>
<keyword evidence="1" id="KW-0812">Transmembrane</keyword>
<evidence type="ECO:0000256" key="1">
    <source>
        <dbReference type="SAM" id="Phobius"/>
    </source>
</evidence>
<evidence type="ECO:0000313" key="2">
    <source>
        <dbReference type="Proteomes" id="UP000035681"/>
    </source>
</evidence>
<organism evidence="2 3">
    <name type="scientific">Strongyloides stercoralis</name>
    <name type="common">Threadworm</name>
    <dbReference type="NCBI Taxonomy" id="6248"/>
    <lineage>
        <taxon>Eukaryota</taxon>
        <taxon>Metazoa</taxon>
        <taxon>Ecdysozoa</taxon>
        <taxon>Nematoda</taxon>
        <taxon>Chromadorea</taxon>
        <taxon>Rhabditida</taxon>
        <taxon>Tylenchina</taxon>
        <taxon>Panagrolaimomorpha</taxon>
        <taxon>Strongyloidoidea</taxon>
        <taxon>Strongyloididae</taxon>
        <taxon>Strongyloides</taxon>
    </lineage>
</organism>
<keyword evidence="2" id="KW-1185">Reference proteome</keyword>
<dbReference type="WBParaSite" id="TCONS_00015415.p1">
    <property type="protein sequence ID" value="TCONS_00015415.p1"/>
    <property type="gene ID" value="XLOC_009718"/>
</dbReference>